<sequence>MSEPAPNFGDTLSGGIQEVSALLPLLGTEQCERHVGTALEKGWLFAAATPLSIFGSLGIVKTAFATLLATTTKPFYGGWWLSDAGFGTTGSVSSMITLVKDTKQYGAEVRLQQLLKEQHIDDVELVKGIEWYGWRRSNSTEPDSSDQNGKSSVVSVGPHHAFEYILDADMHMHILLVPFFKSVVECFPHLELDGVITCRHHALPLPHPQPLGACTVVVVPHAPFIRFPVLALQIRIHRITTTSLLLMKARKRSPLKIDEAVRDRETLLELRLRKLQDEVRDELGHDPDPEKQLNREYLADLQGVLESHALSSEDALIFLLQAILIAGMAMIVAGYVGCFNMVSRTDVPNGPYVWFGMETGLAVLRIALWGWNPSWDEGNTGMTMHLALHSKDPTSDITSTTTSQFPLITTPHYLSQLTSPINHTAGWEKENKQTFVAESVHDFLAAATPAVGPLPRLTVEELEDILLYYAIVPDLDESCERKLLCMTICRSDSRWTSISIFIDGDKSHAVFTSRSQDLPGTRALQVTLDAEVELDSIAVIDRGILDLLLDYSFRLFSRLCTSDTDSGNQLAMSWNITLPSSLRPGNLKTSIALTETDRHYLQMRQIYDLKSDYCLQRGTSLPGVFQTDAGREWGLCLESAVMEIYLCFCEHRFLRFISPSSTHFHPLALEWIRGMEDRISLEREVRRRNWREAHAIFQYEATYDALVRELRSLRQLHSNSIIIRRWGEIMDHPNQLPSVSDLFALPPLRNLEKLKSALFPIFTVNGQADVPTPVYHKMVTFLRSSLSRLSDIKAPSLSDRIDPSGPGSPEFSPPYTRVRQLSEANLSAISLQIDSVQILEYFPWSSNVHDLLRLLDSLPPSPSLTSLLFSNTSFSNEDLSLIPSIVQRHRKIMCVAFDCCGSVDRAHIDRAIAANCWKWKGDAQNRGGFEYNIGWDLDPANTGNYTAADIYQNDILLRDHTDVFAMIHIPQPGKITLKLSAKPNMHRVVNLIASLRRSDSNSIGEADATDEGDHTVHFDLVDPDSPEFETVSVGEFPELATGCYELRIQNSFEIIFRKLTIDFTARSPSQESEEKSNSGSGEVEGAVTVQEDEEANGEESSLEVPQPNNAVDSDSEPDTGPVENRYTQKESSQPGGHDTRNIEDNTPGKLEGSGGVEDVDVTLHAPMDAKDKSLYQQDGGGRVESKKDRDDGLRELHSTSSDGLTGDSGFKPLTDPAENHTLEESPRPGSGSGYANETEGDEKGEPSFESPSKGVEEVEGTSHGHTGR</sequence>
<evidence type="ECO:0000256" key="1">
    <source>
        <dbReference type="SAM" id="MobiDB-lite"/>
    </source>
</evidence>
<protein>
    <submittedName>
        <fullName evidence="3">Uncharacterized protein</fullName>
    </submittedName>
</protein>
<dbReference type="Proteomes" id="UP001437256">
    <property type="component" value="Unassembled WGS sequence"/>
</dbReference>
<feature type="transmembrane region" description="Helical" evidence="2">
    <location>
        <begin position="315"/>
        <end position="339"/>
    </location>
</feature>
<proteinExistence type="predicted"/>
<feature type="compositionally biased region" description="Basic and acidic residues" evidence="1">
    <location>
        <begin position="1181"/>
        <end position="1197"/>
    </location>
</feature>
<feature type="region of interest" description="Disordered" evidence="1">
    <location>
        <begin position="1090"/>
        <end position="1268"/>
    </location>
</feature>
<keyword evidence="2" id="KW-0812">Transmembrane</keyword>
<gene>
    <name evidence="3" type="ORF">AAF712_004463</name>
</gene>
<organism evidence="3 4">
    <name type="scientific">Marasmius tenuissimus</name>
    <dbReference type="NCBI Taxonomy" id="585030"/>
    <lineage>
        <taxon>Eukaryota</taxon>
        <taxon>Fungi</taxon>
        <taxon>Dikarya</taxon>
        <taxon>Basidiomycota</taxon>
        <taxon>Agaricomycotina</taxon>
        <taxon>Agaricomycetes</taxon>
        <taxon>Agaricomycetidae</taxon>
        <taxon>Agaricales</taxon>
        <taxon>Marasmiineae</taxon>
        <taxon>Marasmiaceae</taxon>
        <taxon>Marasmius</taxon>
    </lineage>
</organism>
<feature type="compositionally biased region" description="Acidic residues" evidence="1">
    <location>
        <begin position="1090"/>
        <end position="1101"/>
    </location>
</feature>
<feature type="transmembrane region" description="Helical" evidence="2">
    <location>
        <begin position="351"/>
        <end position="371"/>
    </location>
</feature>
<reference evidence="3 4" key="1">
    <citation type="submission" date="2024-05" db="EMBL/GenBank/DDBJ databases">
        <title>A draft genome resource for the thread blight pathogen Marasmius tenuissimus strain MS-2.</title>
        <authorList>
            <person name="Yulfo-Soto G.E."/>
            <person name="Baruah I.K."/>
            <person name="Amoako-Attah I."/>
            <person name="Bukari Y."/>
            <person name="Meinhardt L.W."/>
            <person name="Bailey B.A."/>
            <person name="Cohen S.P."/>
        </authorList>
    </citation>
    <scope>NUCLEOTIDE SEQUENCE [LARGE SCALE GENOMIC DNA]</scope>
    <source>
        <strain evidence="3 4">MS-2</strain>
    </source>
</reference>
<evidence type="ECO:0000313" key="3">
    <source>
        <dbReference type="EMBL" id="KAL0068385.1"/>
    </source>
</evidence>
<keyword evidence="2" id="KW-0472">Membrane</keyword>
<evidence type="ECO:0000313" key="4">
    <source>
        <dbReference type="Proteomes" id="UP001437256"/>
    </source>
</evidence>
<name>A0ABR3A334_9AGAR</name>
<comment type="caution">
    <text evidence="3">The sequence shown here is derived from an EMBL/GenBank/DDBJ whole genome shotgun (WGS) entry which is preliminary data.</text>
</comment>
<keyword evidence="4" id="KW-1185">Reference proteome</keyword>
<keyword evidence="2" id="KW-1133">Transmembrane helix</keyword>
<dbReference type="EMBL" id="JBBXMP010000018">
    <property type="protein sequence ID" value="KAL0068385.1"/>
    <property type="molecule type" value="Genomic_DNA"/>
</dbReference>
<feature type="compositionally biased region" description="Low complexity" evidence="1">
    <location>
        <begin position="1198"/>
        <end position="1209"/>
    </location>
</feature>
<accession>A0ABR3A334</accession>
<evidence type="ECO:0000256" key="2">
    <source>
        <dbReference type="SAM" id="Phobius"/>
    </source>
</evidence>
<feature type="compositionally biased region" description="Basic and acidic residues" evidence="1">
    <location>
        <begin position="1217"/>
        <end position="1226"/>
    </location>
</feature>